<dbReference type="PROSITE" id="PS51257">
    <property type="entry name" value="PROKAR_LIPOPROTEIN"/>
    <property type="match status" value="1"/>
</dbReference>
<reference evidence="4" key="1">
    <citation type="submission" date="2016-10" db="EMBL/GenBank/DDBJ databases">
        <authorList>
            <person name="Varghese N."/>
            <person name="Submissions S."/>
        </authorList>
    </citation>
    <scope>NUCLEOTIDE SEQUENCE [LARGE SCALE GENOMIC DNA]</scope>
    <source>
        <strain evidence="4">DSM 46136</strain>
    </source>
</reference>
<dbReference type="EMBL" id="FPBA01000042">
    <property type="protein sequence ID" value="SFU08482.1"/>
    <property type="molecule type" value="Genomic_DNA"/>
</dbReference>
<gene>
    <name evidence="3" type="ORF">SAMN05660657_05523</name>
</gene>
<feature type="compositionally biased region" description="Acidic residues" evidence="1">
    <location>
        <begin position="65"/>
        <end position="80"/>
    </location>
</feature>
<sequence>MRAVVATTASLLLVACGGGTADEAFPTAAGTALPAEDSVDPDRAPGSGNGSDSGETAEGSAEQQDPTDAETDPGSDSGET</sequence>
<evidence type="ECO:0000256" key="1">
    <source>
        <dbReference type="SAM" id="MobiDB-lite"/>
    </source>
</evidence>
<keyword evidence="2" id="KW-0732">Signal</keyword>
<evidence type="ECO:0000313" key="3">
    <source>
        <dbReference type="EMBL" id="SFU08482.1"/>
    </source>
</evidence>
<feature type="non-terminal residue" evidence="3">
    <location>
        <position position="80"/>
    </location>
</feature>
<keyword evidence="4" id="KW-1185">Reference proteome</keyword>
<organism evidence="3 4">
    <name type="scientific">Geodermatophilus amargosae</name>
    <dbReference type="NCBI Taxonomy" id="1296565"/>
    <lineage>
        <taxon>Bacteria</taxon>
        <taxon>Bacillati</taxon>
        <taxon>Actinomycetota</taxon>
        <taxon>Actinomycetes</taxon>
        <taxon>Geodermatophilales</taxon>
        <taxon>Geodermatophilaceae</taxon>
        <taxon>Geodermatophilus</taxon>
    </lineage>
</organism>
<feature type="signal peptide" evidence="2">
    <location>
        <begin position="1"/>
        <end position="21"/>
    </location>
</feature>
<name>A0A1I7D9U0_9ACTN</name>
<dbReference type="Proteomes" id="UP000199546">
    <property type="component" value="Unassembled WGS sequence"/>
</dbReference>
<evidence type="ECO:0000256" key="2">
    <source>
        <dbReference type="SAM" id="SignalP"/>
    </source>
</evidence>
<feature type="region of interest" description="Disordered" evidence="1">
    <location>
        <begin position="20"/>
        <end position="80"/>
    </location>
</feature>
<evidence type="ECO:0000313" key="4">
    <source>
        <dbReference type="Proteomes" id="UP000199546"/>
    </source>
</evidence>
<proteinExistence type="predicted"/>
<accession>A0A1I7D9U0</accession>
<protein>
    <submittedName>
        <fullName evidence="3">Uncharacterized protein</fullName>
    </submittedName>
</protein>
<feature type="chain" id="PRO_5011522237" evidence="2">
    <location>
        <begin position="22"/>
        <end position="80"/>
    </location>
</feature>
<dbReference type="RefSeq" id="WP_217644955.1">
    <property type="nucleotide sequence ID" value="NZ_FPBA01000042.1"/>
</dbReference>
<dbReference type="AlphaFoldDB" id="A0A1I7D9U0"/>